<dbReference type="Gene3D" id="2.60.40.1470">
    <property type="entry name" value="ApaG domain"/>
    <property type="match status" value="1"/>
</dbReference>
<organism evidence="2 3">
    <name type="scientific">Flavobacterium urocaniciphilum</name>
    <dbReference type="NCBI Taxonomy" id="1299341"/>
    <lineage>
        <taxon>Bacteria</taxon>
        <taxon>Pseudomonadati</taxon>
        <taxon>Bacteroidota</taxon>
        <taxon>Flavobacteriia</taxon>
        <taxon>Flavobacteriales</taxon>
        <taxon>Flavobacteriaceae</taxon>
        <taxon>Flavobacterium</taxon>
    </lineage>
</organism>
<dbReference type="Pfam" id="PF04379">
    <property type="entry name" value="DUF525"/>
    <property type="match status" value="1"/>
</dbReference>
<dbReference type="PANTHER" id="PTHR14289">
    <property type="entry name" value="F-BOX ONLY PROTEIN 3"/>
    <property type="match status" value="1"/>
</dbReference>
<dbReference type="SUPFAM" id="SSF110069">
    <property type="entry name" value="ApaG-like"/>
    <property type="match status" value="1"/>
</dbReference>
<protein>
    <submittedName>
        <fullName evidence="2">ApaG protein</fullName>
    </submittedName>
</protein>
<dbReference type="InterPro" id="IPR007474">
    <property type="entry name" value="ApaG_domain"/>
</dbReference>
<evidence type="ECO:0000259" key="1">
    <source>
        <dbReference type="PROSITE" id="PS51087"/>
    </source>
</evidence>
<dbReference type="AlphaFoldDB" id="A0A1H9AL83"/>
<dbReference type="RefSeq" id="WP_091466084.1">
    <property type="nucleotide sequence ID" value="NZ_FOEI01000002.1"/>
</dbReference>
<dbReference type="PROSITE" id="PS51087">
    <property type="entry name" value="APAG"/>
    <property type="match status" value="1"/>
</dbReference>
<dbReference type="InterPro" id="IPR036767">
    <property type="entry name" value="ApaG_sf"/>
</dbReference>
<evidence type="ECO:0000313" key="3">
    <source>
        <dbReference type="Proteomes" id="UP000198648"/>
    </source>
</evidence>
<dbReference type="NCBIfam" id="NF003967">
    <property type="entry name" value="PRK05461.1"/>
    <property type="match status" value="1"/>
</dbReference>
<dbReference type="EMBL" id="FOEI01000002">
    <property type="protein sequence ID" value="SEP77271.1"/>
    <property type="molecule type" value="Genomic_DNA"/>
</dbReference>
<reference evidence="2 3" key="1">
    <citation type="submission" date="2016-10" db="EMBL/GenBank/DDBJ databases">
        <authorList>
            <person name="de Groot N.N."/>
        </authorList>
    </citation>
    <scope>NUCLEOTIDE SEQUENCE [LARGE SCALE GENOMIC DNA]</scope>
    <source>
        <strain evidence="2 3">DSM 27078</strain>
    </source>
</reference>
<name>A0A1H9AL83_9FLAO</name>
<evidence type="ECO:0000313" key="2">
    <source>
        <dbReference type="EMBL" id="SEP77271.1"/>
    </source>
</evidence>
<dbReference type="STRING" id="1299341.SAMN05444005_102207"/>
<dbReference type="PANTHER" id="PTHR14289:SF16">
    <property type="entry name" value="POLYMERASE DELTA-INTERACTING PROTEIN 2"/>
    <property type="match status" value="1"/>
</dbReference>
<keyword evidence="3" id="KW-1185">Reference proteome</keyword>
<accession>A0A1H9AL83</accession>
<sequence>MVTQITSGIKISVSTRFEGTYYKEHQLLYAFSYEISIENQTQNTVQLISRHWEVMDSLNFTEVIEGDGVVGQQPIIESGDKHVYSSGCMLHSTIGAMTGYYNMVNLITNETFQVQIPTFKLSVPFALN</sequence>
<proteinExistence type="predicted"/>
<gene>
    <name evidence="2" type="ORF">SAMN05444005_102207</name>
</gene>
<feature type="domain" description="ApaG" evidence="1">
    <location>
        <begin position="3"/>
        <end position="128"/>
    </location>
</feature>
<dbReference type="Proteomes" id="UP000198648">
    <property type="component" value="Unassembled WGS sequence"/>
</dbReference>
<dbReference type="OrthoDB" id="9795226at2"/>
<dbReference type="GO" id="GO:0070987">
    <property type="term" value="P:error-free translesion synthesis"/>
    <property type="evidence" value="ECO:0007669"/>
    <property type="project" value="TreeGrafter"/>
</dbReference>